<feature type="domain" description="Peptidase M13 N-terminal" evidence="5">
    <location>
        <begin position="90"/>
        <end position="207"/>
    </location>
</feature>
<sequence>AGLVSGVDKQVTSQEFLVGVNSRFKPERKITYYQRATIVLAFLLLVLFIGLLVLLILYLKPHPKDSICTSDKCIRTAANLKYSINFSVDPCDDFYEFCCGKWSKEHPNHGWYSSFSTFTTISEKVLLESLEILKMPENNKEPLSVNQAKRFYQSCMDTETIDELGLEPMYKQLKKLQLPIVPTFFTKLNDSYNFDWVKTEVLLKTISQNVMYMGVLYQSCPLPSPFKKKHYLRQPRKSYRRSDHNRVKRSTINQVGDDMEDEEEEAAEESLRTLIRVNMVKYVTKVILEDVNHPDIDESLYLEAANVINNMTYFMDDVSTF</sequence>
<keyword evidence="4" id="KW-1133">Transmembrane helix</keyword>
<dbReference type="GO" id="GO:0005886">
    <property type="term" value="C:plasma membrane"/>
    <property type="evidence" value="ECO:0007669"/>
    <property type="project" value="UniProtKB-SubCell"/>
</dbReference>
<dbReference type="Gene3D" id="1.10.1380.10">
    <property type="entry name" value="Neutral endopeptidase , domain2"/>
    <property type="match status" value="1"/>
</dbReference>
<comment type="subcellular location">
    <subcellularLocation>
        <location evidence="1">Cell membrane</location>
        <topology evidence="1">Single-pass type II membrane protein</topology>
    </subcellularLocation>
</comment>
<keyword evidence="4" id="KW-0812">Transmembrane</keyword>
<evidence type="ECO:0000256" key="1">
    <source>
        <dbReference type="ARBA" id="ARBA00004401"/>
    </source>
</evidence>
<comment type="caution">
    <text evidence="6">The sequence shown here is derived from an EMBL/GenBank/DDBJ whole genome shotgun (WGS) entry which is preliminary data.</text>
</comment>
<evidence type="ECO:0000259" key="5">
    <source>
        <dbReference type="Pfam" id="PF05649"/>
    </source>
</evidence>
<dbReference type="InterPro" id="IPR008753">
    <property type="entry name" value="Peptidase_M13_N"/>
</dbReference>
<evidence type="ECO:0000256" key="2">
    <source>
        <dbReference type="ARBA" id="ARBA00007357"/>
    </source>
</evidence>
<evidence type="ECO:0000313" key="7">
    <source>
        <dbReference type="Proteomes" id="UP000625711"/>
    </source>
</evidence>
<dbReference type="OrthoDB" id="6475849at2759"/>
<dbReference type="EMBL" id="JAACXV010002419">
    <property type="protein sequence ID" value="KAF7277386.1"/>
    <property type="molecule type" value="Genomic_DNA"/>
</dbReference>
<proteinExistence type="inferred from homology"/>
<dbReference type="PANTHER" id="PTHR11733">
    <property type="entry name" value="ZINC METALLOPROTEASE FAMILY M13 NEPRILYSIN-RELATED"/>
    <property type="match status" value="1"/>
</dbReference>
<gene>
    <name evidence="6" type="ORF">GWI33_007981</name>
</gene>
<dbReference type="InterPro" id="IPR000718">
    <property type="entry name" value="Peptidase_M13"/>
</dbReference>
<dbReference type="AlphaFoldDB" id="A0A834IEC4"/>
<evidence type="ECO:0000256" key="4">
    <source>
        <dbReference type="SAM" id="Phobius"/>
    </source>
</evidence>
<organism evidence="6 7">
    <name type="scientific">Rhynchophorus ferrugineus</name>
    <name type="common">Red palm weevil</name>
    <name type="synonym">Curculio ferrugineus</name>
    <dbReference type="NCBI Taxonomy" id="354439"/>
    <lineage>
        <taxon>Eukaryota</taxon>
        <taxon>Metazoa</taxon>
        <taxon>Ecdysozoa</taxon>
        <taxon>Arthropoda</taxon>
        <taxon>Hexapoda</taxon>
        <taxon>Insecta</taxon>
        <taxon>Pterygota</taxon>
        <taxon>Neoptera</taxon>
        <taxon>Endopterygota</taxon>
        <taxon>Coleoptera</taxon>
        <taxon>Polyphaga</taxon>
        <taxon>Cucujiformia</taxon>
        <taxon>Curculionidae</taxon>
        <taxon>Dryophthorinae</taxon>
        <taxon>Rhynchophorus</taxon>
    </lineage>
</organism>
<feature type="transmembrane region" description="Helical" evidence="4">
    <location>
        <begin position="38"/>
        <end position="59"/>
    </location>
</feature>
<dbReference type="PANTHER" id="PTHR11733:SF133">
    <property type="entry name" value="PHOSPHATE-REGULATING NEUTRAL ENDOPEPTIDASE PHEX"/>
    <property type="match status" value="1"/>
</dbReference>
<comment type="similarity">
    <text evidence="2">Belongs to the peptidase M13 family.</text>
</comment>
<dbReference type="InterPro" id="IPR042089">
    <property type="entry name" value="Peptidase_M13_dom_2"/>
</dbReference>
<accession>A0A834IEC4</accession>
<dbReference type="GO" id="GO:0016485">
    <property type="term" value="P:protein processing"/>
    <property type="evidence" value="ECO:0007669"/>
    <property type="project" value="TreeGrafter"/>
</dbReference>
<dbReference type="GO" id="GO:0004222">
    <property type="term" value="F:metalloendopeptidase activity"/>
    <property type="evidence" value="ECO:0007669"/>
    <property type="project" value="InterPro"/>
</dbReference>
<keyword evidence="7" id="KW-1185">Reference proteome</keyword>
<dbReference type="Gene3D" id="3.40.390.10">
    <property type="entry name" value="Collagenase (Catalytic Domain)"/>
    <property type="match status" value="1"/>
</dbReference>
<dbReference type="PROSITE" id="PS51885">
    <property type="entry name" value="NEPRILYSIN"/>
    <property type="match status" value="1"/>
</dbReference>
<dbReference type="Pfam" id="PF05649">
    <property type="entry name" value="Peptidase_M13_N"/>
    <property type="match status" value="1"/>
</dbReference>
<evidence type="ECO:0000313" key="6">
    <source>
        <dbReference type="EMBL" id="KAF7277386.1"/>
    </source>
</evidence>
<reference evidence="6" key="1">
    <citation type="submission" date="2020-08" db="EMBL/GenBank/DDBJ databases">
        <title>Genome sequencing and assembly of the red palm weevil Rhynchophorus ferrugineus.</title>
        <authorList>
            <person name="Dias G.B."/>
            <person name="Bergman C.M."/>
            <person name="Manee M."/>
        </authorList>
    </citation>
    <scope>NUCLEOTIDE SEQUENCE</scope>
    <source>
        <strain evidence="6">AA-2017</strain>
        <tissue evidence="6">Whole larva</tissue>
    </source>
</reference>
<dbReference type="InterPro" id="IPR024079">
    <property type="entry name" value="MetalloPept_cat_dom_sf"/>
</dbReference>
<dbReference type="Proteomes" id="UP000625711">
    <property type="component" value="Unassembled WGS sequence"/>
</dbReference>
<name>A0A834IEC4_RHYFE</name>
<keyword evidence="4" id="KW-0472">Membrane</keyword>
<protein>
    <recommendedName>
        <fullName evidence="5">Peptidase M13 N-terminal domain-containing protein</fullName>
    </recommendedName>
</protein>
<feature type="region of interest" description="Disordered" evidence="3">
    <location>
        <begin position="235"/>
        <end position="264"/>
    </location>
</feature>
<evidence type="ECO:0000256" key="3">
    <source>
        <dbReference type="SAM" id="MobiDB-lite"/>
    </source>
</evidence>
<dbReference type="SUPFAM" id="SSF55486">
    <property type="entry name" value="Metalloproteases ('zincins'), catalytic domain"/>
    <property type="match status" value="1"/>
</dbReference>
<feature type="non-terminal residue" evidence="6">
    <location>
        <position position="1"/>
    </location>
</feature>